<dbReference type="InterPro" id="IPR036734">
    <property type="entry name" value="Neur_chan_lig-bd_sf"/>
</dbReference>
<accession>A0A914X9F9</accession>
<feature type="chain" id="PRO_5038158503" evidence="3">
    <location>
        <begin position="28"/>
        <end position="218"/>
    </location>
</feature>
<dbReference type="InterPro" id="IPR006201">
    <property type="entry name" value="Neur_channel"/>
</dbReference>
<dbReference type="SUPFAM" id="SSF63712">
    <property type="entry name" value="Nicotinic receptor ligand binding domain-like"/>
    <property type="match status" value="1"/>
</dbReference>
<sequence length="218" mass="24767">MSTLLTRASCFSLLLLLFFSLPPSLFAADVAAVTPADTKQQSRSSDLSGAIREDDDVNIRLYEYLKKRVRKYTRPVLHPSDRVDIHVSSALYQIVDLDQRNNLATISAYFDVWWIDPFLAWNTSDFDGVDCSFLPTDMMWKPEFHLYHSIQGATATFGGQSAVEVHSSGRVRMFVPLTSRALCPINVKYFPFDTQKCNFLRLHVALFTGWAYLSGRPI</sequence>
<organism evidence="5 6">
    <name type="scientific">Plectus sambesii</name>
    <dbReference type="NCBI Taxonomy" id="2011161"/>
    <lineage>
        <taxon>Eukaryota</taxon>
        <taxon>Metazoa</taxon>
        <taxon>Ecdysozoa</taxon>
        <taxon>Nematoda</taxon>
        <taxon>Chromadorea</taxon>
        <taxon>Plectida</taxon>
        <taxon>Plectina</taxon>
        <taxon>Plectoidea</taxon>
        <taxon>Plectidae</taxon>
        <taxon>Plectus</taxon>
    </lineage>
</organism>
<comment type="subcellular location">
    <subcellularLocation>
        <location evidence="1">Membrane</location>
        <topology evidence="1">Multi-pass membrane protein</topology>
    </subcellularLocation>
</comment>
<keyword evidence="2" id="KW-0472">Membrane</keyword>
<keyword evidence="5" id="KW-1185">Reference proteome</keyword>
<dbReference type="PROSITE" id="PS00236">
    <property type="entry name" value="NEUROTR_ION_CHANNEL"/>
    <property type="match status" value="1"/>
</dbReference>
<feature type="domain" description="Neurotransmitter-gated ion-channel ligand-binding" evidence="4">
    <location>
        <begin position="60"/>
        <end position="199"/>
    </location>
</feature>
<dbReference type="AlphaFoldDB" id="A0A914X9F9"/>
<keyword evidence="3" id="KW-0813">Transport</keyword>
<dbReference type="GO" id="GO:0005230">
    <property type="term" value="F:extracellular ligand-gated monoatomic ion channel activity"/>
    <property type="evidence" value="ECO:0007669"/>
    <property type="project" value="InterPro"/>
</dbReference>
<evidence type="ECO:0000259" key="4">
    <source>
        <dbReference type="Pfam" id="PF02931"/>
    </source>
</evidence>
<dbReference type="Pfam" id="PF02931">
    <property type="entry name" value="Neur_chan_LBD"/>
    <property type="match status" value="1"/>
</dbReference>
<dbReference type="CDD" id="cd18989">
    <property type="entry name" value="LGIC_ECD_cation"/>
    <property type="match status" value="1"/>
</dbReference>
<reference evidence="6" key="1">
    <citation type="submission" date="2022-11" db="UniProtKB">
        <authorList>
            <consortium name="WormBaseParasite"/>
        </authorList>
    </citation>
    <scope>IDENTIFICATION</scope>
</reference>
<keyword evidence="3" id="KW-0407">Ion channel</keyword>
<dbReference type="InterPro" id="IPR018000">
    <property type="entry name" value="Neurotransmitter_ion_chnl_CS"/>
</dbReference>
<dbReference type="Gene3D" id="2.70.170.10">
    <property type="entry name" value="Neurotransmitter-gated ion-channel ligand-binding domain"/>
    <property type="match status" value="1"/>
</dbReference>
<dbReference type="PRINTS" id="PR00252">
    <property type="entry name" value="NRIONCHANNEL"/>
</dbReference>
<evidence type="ECO:0000256" key="2">
    <source>
        <dbReference type="ARBA" id="ARBA00023136"/>
    </source>
</evidence>
<evidence type="ECO:0000256" key="1">
    <source>
        <dbReference type="ARBA" id="ARBA00004141"/>
    </source>
</evidence>
<feature type="signal peptide" evidence="3">
    <location>
        <begin position="1"/>
        <end position="27"/>
    </location>
</feature>
<dbReference type="PANTHER" id="PTHR18945">
    <property type="entry name" value="NEUROTRANSMITTER GATED ION CHANNEL"/>
    <property type="match status" value="1"/>
</dbReference>
<evidence type="ECO:0000256" key="3">
    <source>
        <dbReference type="RuleBase" id="RU000687"/>
    </source>
</evidence>
<comment type="similarity">
    <text evidence="3">Belongs to the ligand-gated ion channel (TC 1.A.9) family.</text>
</comment>
<dbReference type="InterPro" id="IPR006202">
    <property type="entry name" value="Neur_chan_lig-bd"/>
</dbReference>
<keyword evidence="3" id="KW-0732">Signal</keyword>
<dbReference type="Proteomes" id="UP000887566">
    <property type="component" value="Unplaced"/>
</dbReference>
<dbReference type="GO" id="GO:0016020">
    <property type="term" value="C:membrane"/>
    <property type="evidence" value="ECO:0007669"/>
    <property type="project" value="UniProtKB-SubCell"/>
</dbReference>
<dbReference type="GO" id="GO:0004888">
    <property type="term" value="F:transmembrane signaling receptor activity"/>
    <property type="evidence" value="ECO:0007669"/>
    <property type="project" value="InterPro"/>
</dbReference>
<keyword evidence="3" id="KW-0406">Ion transport</keyword>
<proteinExistence type="inferred from homology"/>
<evidence type="ECO:0000313" key="6">
    <source>
        <dbReference type="WBParaSite" id="PSAMB.scaffold710size43087.g8173.t1"/>
    </source>
</evidence>
<name>A0A914X9F9_9BILA</name>
<protein>
    <submittedName>
        <fullName evidence="6">Neurotransmitter-gated ion-channel ligand-binding domain-containing protein</fullName>
    </submittedName>
</protein>
<dbReference type="WBParaSite" id="PSAMB.scaffold710size43087.g8173.t1">
    <property type="protein sequence ID" value="PSAMB.scaffold710size43087.g8173.t1"/>
    <property type="gene ID" value="PSAMB.scaffold710size43087.g8173"/>
</dbReference>
<evidence type="ECO:0000313" key="5">
    <source>
        <dbReference type="Proteomes" id="UP000887566"/>
    </source>
</evidence>